<accession>C1MIC0</accession>
<dbReference type="PROSITE" id="PS01031">
    <property type="entry name" value="SHSP"/>
    <property type="match status" value="1"/>
</dbReference>
<dbReference type="AlphaFoldDB" id="C1MIC0"/>
<dbReference type="Pfam" id="PF00011">
    <property type="entry name" value="HSP20"/>
    <property type="match status" value="1"/>
</dbReference>
<dbReference type="RefSeq" id="XP_003055102.1">
    <property type="nucleotide sequence ID" value="XM_003055056.1"/>
</dbReference>
<dbReference type="OMA" id="PKASCID"/>
<evidence type="ECO:0000256" key="1">
    <source>
        <dbReference type="ARBA" id="ARBA00023016"/>
    </source>
</evidence>
<name>C1MIC0_MICPC</name>
<evidence type="ECO:0000256" key="4">
    <source>
        <dbReference type="SAM" id="MobiDB-lite"/>
    </source>
</evidence>
<organism evidence="7">
    <name type="scientific">Micromonas pusilla (strain CCMP1545)</name>
    <name type="common">Picoplanktonic green alga</name>
    <dbReference type="NCBI Taxonomy" id="564608"/>
    <lineage>
        <taxon>Eukaryota</taxon>
        <taxon>Viridiplantae</taxon>
        <taxon>Chlorophyta</taxon>
        <taxon>Mamiellophyceae</taxon>
        <taxon>Mamiellales</taxon>
        <taxon>Mamiellaceae</taxon>
        <taxon>Micromonas</taxon>
    </lineage>
</organism>
<proteinExistence type="inferred from homology"/>
<keyword evidence="7" id="KW-1185">Reference proteome</keyword>
<evidence type="ECO:0000313" key="7">
    <source>
        <dbReference type="Proteomes" id="UP000001876"/>
    </source>
</evidence>
<gene>
    <name evidence="6" type="ORF">MICPUCDRAFT_50513</name>
</gene>
<dbReference type="EMBL" id="GG663735">
    <property type="protein sequence ID" value="EEH60354.1"/>
    <property type="molecule type" value="Genomic_DNA"/>
</dbReference>
<comment type="similarity">
    <text evidence="2 3">Belongs to the small heat shock protein (HSP20) family.</text>
</comment>
<dbReference type="GeneID" id="9680338"/>
<dbReference type="Gene3D" id="2.60.40.790">
    <property type="match status" value="3"/>
</dbReference>
<dbReference type="InterPro" id="IPR008978">
    <property type="entry name" value="HSP20-like_chaperone"/>
</dbReference>
<dbReference type="SUPFAM" id="SSF49764">
    <property type="entry name" value="HSP20-like chaperones"/>
    <property type="match status" value="3"/>
</dbReference>
<dbReference type="PANTHER" id="PTHR11527">
    <property type="entry name" value="HEAT-SHOCK PROTEIN 20 FAMILY MEMBER"/>
    <property type="match status" value="1"/>
</dbReference>
<dbReference type="OrthoDB" id="1431247at2759"/>
<reference evidence="6 7" key="1">
    <citation type="journal article" date="2009" name="Science">
        <title>Green evolution and dynamic adaptations revealed by genomes of the marine picoeukaryotes Micromonas.</title>
        <authorList>
            <person name="Worden A.Z."/>
            <person name="Lee J.H."/>
            <person name="Mock T."/>
            <person name="Rouze P."/>
            <person name="Simmons M.P."/>
            <person name="Aerts A.L."/>
            <person name="Allen A.E."/>
            <person name="Cuvelier M.L."/>
            <person name="Derelle E."/>
            <person name="Everett M.V."/>
            <person name="Foulon E."/>
            <person name="Grimwood J."/>
            <person name="Gundlach H."/>
            <person name="Henrissat B."/>
            <person name="Napoli C."/>
            <person name="McDonald S.M."/>
            <person name="Parker M.S."/>
            <person name="Rombauts S."/>
            <person name="Salamov A."/>
            <person name="Von Dassow P."/>
            <person name="Badger J.H."/>
            <person name="Coutinho P.M."/>
            <person name="Demir E."/>
            <person name="Dubchak I."/>
            <person name="Gentemann C."/>
            <person name="Eikrem W."/>
            <person name="Gready J.E."/>
            <person name="John U."/>
            <person name="Lanier W."/>
            <person name="Lindquist E.A."/>
            <person name="Lucas S."/>
            <person name="Mayer K.F."/>
            <person name="Moreau H."/>
            <person name="Not F."/>
            <person name="Otillar R."/>
            <person name="Panaud O."/>
            <person name="Pangilinan J."/>
            <person name="Paulsen I."/>
            <person name="Piegu B."/>
            <person name="Poliakov A."/>
            <person name="Robbens S."/>
            <person name="Schmutz J."/>
            <person name="Toulza E."/>
            <person name="Wyss T."/>
            <person name="Zelensky A."/>
            <person name="Zhou K."/>
            <person name="Armbrust E.V."/>
            <person name="Bhattacharya D."/>
            <person name="Goodenough U.W."/>
            <person name="Van de Peer Y."/>
            <person name="Grigoriev I.V."/>
        </authorList>
    </citation>
    <scope>NUCLEOTIDE SEQUENCE [LARGE SCALE GENOMIC DNA]</scope>
    <source>
        <strain evidence="6 7">CCMP1545</strain>
    </source>
</reference>
<evidence type="ECO:0000259" key="5">
    <source>
        <dbReference type="PROSITE" id="PS01031"/>
    </source>
</evidence>
<protein>
    <submittedName>
        <fullName evidence="6">Predicted protein</fullName>
    </submittedName>
</protein>
<dbReference type="InterPro" id="IPR031107">
    <property type="entry name" value="Small_HSP"/>
</dbReference>
<feature type="domain" description="SHSP" evidence="5">
    <location>
        <begin position="54"/>
        <end position="155"/>
    </location>
</feature>
<dbReference type="InterPro" id="IPR002068">
    <property type="entry name" value="A-crystallin/Hsp20_dom"/>
</dbReference>
<keyword evidence="1" id="KW-0346">Stress response</keyword>
<evidence type="ECO:0000256" key="3">
    <source>
        <dbReference type="RuleBase" id="RU003616"/>
    </source>
</evidence>
<feature type="region of interest" description="Disordered" evidence="4">
    <location>
        <begin position="241"/>
        <end position="277"/>
    </location>
</feature>
<dbReference type="Proteomes" id="UP000001876">
    <property type="component" value="Unassembled WGS sequence"/>
</dbReference>
<evidence type="ECO:0000256" key="2">
    <source>
        <dbReference type="PROSITE-ProRule" id="PRU00285"/>
    </source>
</evidence>
<dbReference type="KEGG" id="mpp:MICPUCDRAFT_50513"/>
<dbReference type="CDD" id="cd06464">
    <property type="entry name" value="ACD_sHsps-like"/>
    <property type="match status" value="3"/>
</dbReference>
<evidence type="ECO:0000313" key="6">
    <source>
        <dbReference type="EMBL" id="EEH60354.1"/>
    </source>
</evidence>
<sequence>MALFARPFDVFVSPFDALGRDFWHHHHHHHRPAQRRRRHVNLIDHPFFHHYVNAGGENTDDDVFEISETDRGYLVTALVPGVAASEIEICARPNGARGGVLSVRSKTHPRVKTDLALASGLIDASGIAASCIDGVLRIVIPKIPPTEELVEVAAGAAEAEEDEKKRASAADRDIVINVPGFRASDVKITRHKPTERLVVRGVSKTRGTFTREYSLGDAAAAVSARCADGVLTIRVRRETPSPLTLPVSPDAPLLADADGEDAEKKKKKNEKNADDADADADEMVCLVRRAVPGARAEDFAMDVDADGTLRARADCETALGRRRYSFATTVSSRIDRGTVRAHVADGILTVVAKKPSAPAKVVVDVSADAPAALPAATPVAAGPSTPDAAGAKTKAIANDDVIVEDIADDGA</sequence>